<accession>A0A417Z967</accession>
<name>A0A417Z967_9MICO</name>
<evidence type="ECO:0000313" key="1">
    <source>
        <dbReference type="EMBL" id="RHW47172.1"/>
    </source>
</evidence>
<evidence type="ECO:0000313" key="2">
    <source>
        <dbReference type="Proteomes" id="UP000285376"/>
    </source>
</evidence>
<comment type="caution">
    <text evidence="1">The sequence shown here is derived from an EMBL/GenBank/DDBJ whole genome shotgun (WGS) entry which is preliminary data.</text>
</comment>
<dbReference type="AlphaFoldDB" id="A0A417Z967"/>
<protein>
    <submittedName>
        <fullName evidence="1">Uncharacterized protein</fullName>
    </submittedName>
</protein>
<dbReference type="EMBL" id="QWLM01000003">
    <property type="protein sequence ID" value="RHW47172.1"/>
    <property type="molecule type" value="Genomic_DNA"/>
</dbReference>
<proteinExistence type="predicted"/>
<sequence length="216" mass="24516">MGRMRGYEYVPDEQFPDIRPGDVVRLKHGQILFTVTKIERTTTYAAASLRPVEPLTASGRPRAHESRRTDHVVLVSRPDDSQPLSEIPWEPRDMQRQIDNLMRQEQRASEDARRFEARLGRLAASGVQVEMCEPGTVDQGNAYGEISQWRNGADIVTRVSIDQRLTPPKRLRILRYIEDALDDLAAGVSGVGEWQQTKRGEPWRGILFGTPPEATR</sequence>
<reference evidence="1 2" key="1">
    <citation type="submission" date="2018-08" db="EMBL/GenBank/DDBJ databases">
        <title>Whole genome sequence analysis of Dermacoccus abyssi bacteria isolated from Deep Mariana trench Micromonospora spp reveals genes involved in the environmental adaptation and production of secondary metabolites.</title>
        <authorList>
            <person name="Abdel-Mageed W.M."/>
            <person name="Lehri B."/>
            <person name="Nouioui I."/>
            <person name="Goodfellow I."/>
            <person name="Jaspars M."/>
            <person name="Karlyshev A."/>
        </authorList>
    </citation>
    <scope>NUCLEOTIDE SEQUENCE [LARGE SCALE GENOMIC DNA]</scope>
    <source>
        <strain evidence="1 2">MT1.1</strain>
    </source>
</reference>
<organism evidence="1 2">
    <name type="scientific">Dermacoccus abyssi</name>
    <dbReference type="NCBI Taxonomy" id="322596"/>
    <lineage>
        <taxon>Bacteria</taxon>
        <taxon>Bacillati</taxon>
        <taxon>Actinomycetota</taxon>
        <taxon>Actinomycetes</taxon>
        <taxon>Micrococcales</taxon>
        <taxon>Dermacoccaceae</taxon>
        <taxon>Dermacoccus</taxon>
    </lineage>
</organism>
<dbReference type="Proteomes" id="UP000285376">
    <property type="component" value="Unassembled WGS sequence"/>
</dbReference>
<gene>
    <name evidence="1" type="ORF">D1832_04110</name>
</gene>